<feature type="region of interest" description="Disordered" evidence="1">
    <location>
        <begin position="1"/>
        <end position="21"/>
    </location>
</feature>
<reference evidence="2 3" key="1">
    <citation type="submission" date="2024-02" db="EMBL/GenBank/DDBJ databases">
        <title>High-quality chromosome-scale genome assembly of Pensacola bahiagrass (Paspalum notatum Flugge var. saurae).</title>
        <authorList>
            <person name="Vega J.M."/>
            <person name="Podio M."/>
            <person name="Orjuela J."/>
            <person name="Siena L.A."/>
            <person name="Pessino S.C."/>
            <person name="Combes M.C."/>
            <person name="Mariac C."/>
            <person name="Albertini E."/>
            <person name="Pupilli F."/>
            <person name="Ortiz J.P.A."/>
            <person name="Leblanc O."/>
        </authorList>
    </citation>
    <scope>NUCLEOTIDE SEQUENCE [LARGE SCALE GENOMIC DNA]</scope>
    <source>
        <strain evidence="2">R1</strain>
        <tissue evidence="2">Leaf</tissue>
    </source>
</reference>
<gene>
    <name evidence="2" type="ORF">U9M48_035186</name>
</gene>
<evidence type="ECO:0000256" key="1">
    <source>
        <dbReference type="SAM" id="MobiDB-lite"/>
    </source>
</evidence>
<name>A0AAQ3UC56_PASNO</name>
<organism evidence="2 3">
    <name type="scientific">Paspalum notatum var. saurae</name>
    <dbReference type="NCBI Taxonomy" id="547442"/>
    <lineage>
        <taxon>Eukaryota</taxon>
        <taxon>Viridiplantae</taxon>
        <taxon>Streptophyta</taxon>
        <taxon>Embryophyta</taxon>
        <taxon>Tracheophyta</taxon>
        <taxon>Spermatophyta</taxon>
        <taxon>Magnoliopsida</taxon>
        <taxon>Liliopsida</taxon>
        <taxon>Poales</taxon>
        <taxon>Poaceae</taxon>
        <taxon>PACMAD clade</taxon>
        <taxon>Panicoideae</taxon>
        <taxon>Andropogonodae</taxon>
        <taxon>Paspaleae</taxon>
        <taxon>Paspalinae</taxon>
        <taxon>Paspalum</taxon>
    </lineage>
</organism>
<protein>
    <submittedName>
        <fullName evidence="2">Uncharacterized protein</fullName>
    </submittedName>
</protein>
<keyword evidence="3" id="KW-1185">Reference proteome</keyword>
<accession>A0AAQ3UC56</accession>
<dbReference type="Proteomes" id="UP001341281">
    <property type="component" value="Chromosome 08"/>
</dbReference>
<proteinExistence type="predicted"/>
<evidence type="ECO:0000313" key="2">
    <source>
        <dbReference type="EMBL" id="WVZ88699.1"/>
    </source>
</evidence>
<dbReference type="EMBL" id="CP144752">
    <property type="protein sequence ID" value="WVZ88699.1"/>
    <property type="molecule type" value="Genomic_DNA"/>
</dbReference>
<sequence length="316" mass="35073">MRETDAATLQRQAVPWHRQNERQSSAIVGGPGHGLPPGAELHGVLERRRRRLHGPALVVLLGPEHGGLLRCYGAVGQARQRAVEEGVAFRPDHPGHDLVPVAGLLRHVLEHRRLLRRPCSRLVDVALRRDLRLHAGAHGVDAPPAGVVVVQVHLAEAQPRVPLPRAVEEAVVDGHPDAPVADVRRVRADQHRLVVPREVAPADLQVLGWLVLLALQLCSSNNARSGGKGNRDQRRDLETVMSVLWRVMSMRPSSKSAREQRSIQMLVEPGLIWTPSTSCPRPPSNSRLQTMTWWQDLSWRPLPASTTRWPRPSMVL</sequence>
<dbReference type="AlphaFoldDB" id="A0AAQ3UC56"/>
<evidence type="ECO:0000313" key="3">
    <source>
        <dbReference type="Proteomes" id="UP001341281"/>
    </source>
</evidence>